<keyword evidence="8" id="KW-1185">Reference proteome</keyword>
<dbReference type="Proteomes" id="UP000628017">
    <property type="component" value="Unassembled WGS sequence"/>
</dbReference>
<dbReference type="PANTHER" id="PTHR36837">
    <property type="entry name" value="POLY(3-HYDROXYALKANOATE) POLYMERASE SUBUNIT PHAC"/>
    <property type="match status" value="1"/>
</dbReference>
<keyword evidence="3" id="KW-0808">Transferase</keyword>
<feature type="domain" description="Poly-beta-hydroxybutyrate polymerase N-terminal" evidence="6">
    <location>
        <begin position="101"/>
        <end position="273"/>
    </location>
</feature>
<proteinExistence type="predicted"/>
<dbReference type="InterPro" id="IPR010941">
    <property type="entry name" value="PhaC_N"/>
</dbReference>
<gene>
    <name evidence="7" type="ORF">GCM10011498_13660</name>
</gene>
<evidence type="ECO:0000313" key="8">
    <source>
        <dbReference type="Proteomes" id="UP000628017"/>
    </source>
</evidence>
<evidence type="ECO:0000259" key="6">
    <source>
        <dbReference type="Pfam" id="PF07167"/>
    </source>
</evidence>
<keyword evidence="4" id="KW-0012">Acyltransferase</keyword>
<sequence length="592" mass="66827">MTDQTSPDAEILEKNLSKINDLTKRMMAALADRKSHSPNLETPDHQFYAKAAAAYFAEMMSDPSRIIEAQVGFWTDSLKNWSEIQQQMAGSGENLDAEPMKDKRFKNENWDKNPYFKMIKQQYLLSSRTIETITKDMSHLPEREREKVNFFAKQVVDMFAPTNFLASNPDALERAMETNGQSLVDGLQNFVADLESNQQGIAVRLADPDAFEVGKDIATTPGSVVFQNRMFQLIQYSPSTDKVYKKPLLITPPWINKFYILDLRPENSLIKYAVDQGHTVFVVSWVNPDASYADCGFDTYLEEGLLVALDKVLEITKQKSANVAGYCIGGTLLACTMAYLTAIGEDQKINKATFFTTMTDFRNPGELGNFLEPGFLKGIEAQVEETGYLESYFMSRAFSFLRARDLVYAPAVRSYMMGEAPPAFDLLQWNADSTNLPGRMAVEYLQKLYVDNELAEGNFELLGEKIRLAQINRPIFAVSTIQDHIAPWASTFRGLTKTRGDRTFILSESGHIAGIVNPASKDKYGHWHNAEPPRDPEFWLENATFVKESWWHRWSKWLAEGEQKSTAPRKPGSKNNPVIEPAPGSFVLKPGV</sequence>
<dbReference type="PANTHER" id="PTHR36837:SF5">
    <property type="entry name" value="POLY-3-HYDROXYBUTYRATE SYNTHASE"/>
    <property type="match status" value="1"/>
</dbReference>
<organism evidence="7 8">
    <name type="scientific">Neptunicoccus cionae</name>
    <dbReference type="NCBI Taxonomy" id="2035344"/>
    <lineage>
        <taxon>Bacteria</taxon>
        <taxon>Pseudomonadati</taxon>
        <taxon>Pseudomonadota</taxon>
        <taxon>Alphaproteobacteria</taxon>
        <taxon>Rhodobacterales</taxon>
        <taxon>Paracoccaceae</taxon>
        <taxon>Neptunicoccus</taxon>
    </lineage>
</organism>
<dbReference type="Gene3D" id="3.40.50.1820">
    <property type="entry name" value="alpha/beta hydrolase"/>
    <property type="match status" value="1"/>
</dbReference>
<evidence type="ECO:0000256" key="2">
    <source>
        <dbReference type="ARBA" id="ARBA00022490"/>
    </source>
</evidence>
<dbReference type="Pfam" id="PF07167">
    <property type="entry name" value="PhaC_N"/>
    <property type="match status" value="1"/>
</dbReference>
<comment type="caution">
    <text evidence="7">The sequence shown here is derived from an EMBL/GenBank/DDBJ whole genome shotgun (WGS) entry which is preliminary data.</text>
</comment>
<comment type="subcellular location">
    <subcellularLocation>
        <location evidence="1">Cytoplasm</location>
    </subcellularLocation>
</comment>
<reference evidence="7" key="2">
    <citation type="submission" date="2020-09" db="EMBL/GenBank/DDBJ databases">
        <authorList>
            <person name="Sun Q."/>
            <person name="Zhou Y."/>
        </authorList>
    </citation>
    <scope>NUCLEOTIDE SEQUENCE</scope>
    <source>
        <strain evidence="7">CGMCC 1.15880</strain>
    </source>
</reference>
<evidence type="ECO:0000256" key="4">
    <source>
        <dbReference type="ARBA" id="ARBA00023315"/>
    </source>
</evidence>
<dbReference type="InterPro" id="IPR010963">
    <property type="entry name" value="PHA_synth_I"/>
</dbReference>
<dbReference type="GO" id="GO:0016746">
    <property type="term" value="F:acyltransferase activity"/>
    <property type="evidence" value="ECO:0007669"/>
    <property type="project" value="UniProtKB-KW"/>
</dbReference>
<protein>
    <submittedName>
        <fullName evidence="7">Class I poly(R)-hydroxyalkanoic acid synthase</fullName>
    </submittedName>
</protein>
<dbReference type="GO" id="GO:0042619">
    <property type="term" value="P:poly-hydroxybutyrate biosynthetic process"/>
    <property type="evidence" value="ECO:0007669"/>
    <property type="project" value="InterPro"/>
</dbReference>
<keyword evidence="2" id="KW-0963">Cytoplasm</keyword>
<dbReference type="GO" id="GO:0005737">
    <property type="term" value="C:cytoplasm"/>
    <property type="evidence" value="ECO:0007669"/>
    <property type="project" value="UniProtKB-SubCell"/>
</dbReference>
<evidence type="ECO:0000256" key="1">
    <source>
        <dbReference type="ARBA" id="ARBA00004496"/>
    </source>
</evidence>
<dbReference type="AlphaFoldDB" id="A0A916VPF2"/>
<dbReference type="NCBIfam" id="TIGR01838">
    <property type="entry name" value="PHA_synth_I"/>
    <property type="match status" value="1"/>
</dbReference>
<feature type="region of interest" description="Disordered" evidence="5">
    <location>
        <begin position="562"/>
        <end position="592"/>
    </location>
</feature>
<dbReference type="EMBL" id="BMKA01000002">
    <property type="protein sequence ID" value="GGA14689.1"/>
    <property type="molecule type" value="Genomic_DNA"/>
</dbReference>
<accession>A0A916VPF2</accession>
<reference evidence="7" key="1">
    <citation type="journal article" date="2014" name="Int. J. Syst. Evol. Microbiol.">
        <title>Complete genome sequence of Corynebacterium casei LMG S-19264T (=DSM 44701T), isolated from a smear-ripened cheese.</title>
        <authorList>
            <consortium name="US DOE Joint Genome Institute (JGI-PGF)"/>
            <person name="Walter F."/>
            <person name="Albersmeier A."/>
            <person name="Kalinowski J."/>
            <person name="Ruckert C."/>
        </authorList>
    </citation>
    <scope>NUCLEOTIDE SEQUENCE</scope>
    <source>
        <strain evidence="7">CGMCC 1.15880</strain>
    </source>
</reference>
<evidence type="ECO:0000256" key="3">
    <source>
        <dbReference type="ARBA" id="ARBA00022679"/>
    </source>
</evidence>
<name>A0A916VPF2_9RHOB</name>
<dbReference type="InterPro" id="IPR051321">
    <property type="entry name" value="PHA/PHB_synthase"/>
</dbReference>
<evidence type="ECO:0000256" key="5">
    <source>
        <dbReference type="SAM" id="MobiDB-lite"/>
    </source>
</evidence>
<evidence type="ECO:0000313" key="7">
    <source>
        <dbReference type="EMBL" id="GGA14689.1"/>
    </source>
</evidence>
<dbReference type="SUPFAM" id="SSF53474">
    <property type="entry name" value="alpha/beta-Hydrolases"/>
    <property type="match status" value="1"/>
</dbReference>
<dbReference type="InterPro" id="IPR029058">
    <property type="entry name" value="AB_hydrolase_fold"/>
</dbReference>